<dbReference type="PaxDb" id="8355-A0A1L8HGQ4"/>
<dbReference type="RefSeq" id="XP_018102522.1">
    <property type="nucleotide sequence ID" value="XM_018247033.2"/>
</dbReference>
<keyword evidence="9" id="KW-0391">Immunity</keyword>
<keyword evidence="12" id="KW-0675">Receptor</keyword>
<dbReference type="Proteomes" id="UP000186698">
    <property type="component" value="Chromosome 2L"/>
</dbReference>
<evidence type="ECO:0000256" key="12">
    <source>
        <dbReference type="ARBA" id="ARBA00023170"/>
    </source>
</evidence>
<dbReference type="InterPro" id="IPR032675">
    <property type="entry name" value="LRR_dom_sf"/>
</dbReference>
<evidence type="ECO:0000256" key="10">
    <source>
        <dbReference type="ARBA" id="ARBA00022989"/>
    </source>
</evidence>
<dbReference type="AGR" id="Xenbase:XB-GENE-865626"/>
<evidence type="ECO:0000256" key="4">
    <source>
        <dbReference type="ARBA" id="ARBA00022614"/>
    </source>
</evidence>
<dbReference type="InterPro" id="IPR025875">
    <property type="entry name" value="Leu-rich_rpt_4"/>
</dbReference>
<keyword evidence="3" id="KW-0399">Innate immunity</keyword>
<dbReference type="GO" id="GO:0005886">
    <property type="term" value="C:plasma membrane"/>
    <property type="evidence" value="ECO:0000318"/>
    <property type="project" value="GO_Central"/>
</dbReference>
<proteinExistence type="inferred from homology"/>
<organism evidence="16 17">
    <name type="scientific">Xenopus laevis</name>
    <name type="common">African clawed frog</name>
    <dbReference type="NCBI Taxonomy" id="8355"/>
    <lineage>
        <taxon>Eukaryota</taxon>
        <taxon>Metazoa</taxon>
        <taxon>Chordata</taxon>
        <taxon>Craniata</taxon>
        <taxon>Vertebrata</taxon>
        <taxon>Euteleostomi</taxon>
        <taxon>Amphibia</taxon>
        <taxon>Batrachia</taxon>
        <taxon>Anura</taxon>
        <taxon>Pipoidea</taxon>
        <taxon>Pipidae</taxon>
        <taxon>Xenopodinae</taxon>
        <taxon>Xenopus</taxon>
        <taxon>Xenopus</taxon>
    </lineage>
</organism>
<evidence type="ECO:0000256" key="2">
    <source>
        <dbReference type="ARBA" id="ARBA00009634"/>
    </source>
</evidence>
<evidence type="ECO:0000256" key="14">
    <source>
        <dbReference type="ARBA" id="ARBA00023198"/>
    </source>
</evidence>
<keyword evidence="13" id="KW-0325">Glycoprotein</keyword>
<name>A0A1L8HGQ4_XENLA</name>
<dbReference type="GO" id="GO:0006954">
    <property type="term" value="P:inflammatory response"/>
    <property type="evidence" value="ECO:0007669"/>
    <property type="project" value="UniProtKB-KW"/>
</dbReference>
<dbReference type="Xenbase" id="XB-GENE-865626">
    <property type="gene designation" value="tlr7.L"/>
</dbReference>
<dbReference type="PANTHER" id="PTHR47410">
    <property type="entry name" value="TOLL-LIKE RECEPTOR 7-RELATED"/>
    <property type="match status" value="1"/>
</dbReference>
<evidence type="ECO:0000256" key="11">
    <source>
        <dbReference type="ARBA" id="ARBA00023136"/>
    </source>
</evidence>
<dbReference type="STRING" id="8355.A0A1L8HGQ4"/>
<dbReference type="FunFam" id="3.40.50.10140:FF:000003">
    <property type="entry name" value="Toll-like receptor 7"/>
    <property type="match status" value="1"/>
</dbReference>
<evidence type="ECO:0000256" key="3">
    <source>
        <dbReference type="ARBA" id="ARBA00022588"/>
    </source>
</evidence>
<keyword evidence="14" id="KW-0395">Inflammatory response</keyword>
<dbReference type="AlphaFoldDB" id="A0A1L8HGQ4"/>
<protein>
    <submittedName>
        <fullName evidence="17">Toll-like receptor 7</fullName>
    </submittedName>
</protein>
<dbReference type="Gene3D" id="3.40.50.10140">
    <property type="entry name" value="Toll/interleukin-1 receptor homology (TIR) domain"/>
    <property type="match status" value="1"/>
</dbReference>
<dbReference type="PROSITE" id="PS50104">
    <property type="entry name" value="TIR"/>
    <property type="match status" value="1"/>
</dbReference>
<dbReference type="SMART" id="SM00369">
    <property type="entry name" value="LRR_TYP"/>
    <property type="match status" value="12"/>
</dbReference>
<evidence type="ECO:0000256" key="1">
    <source>
        <dbReference type="ARBA" id="ARBA00004177"/>
    </source>
</evidence>
<dbReference type="InterPro" id="IPR000157">
    <property type="entry name" value="TIR_dom"/>
</dbReference>
<accession>A0A1L8HGQ4</accession>
<dbReference type="InterPro" id="IPR001611">
    <property type="entry name" value="Leu-rich_rpt"/>
</dbReference>
<dbReference type="PANTHER" id="PTHR47410:SF2">
    <property type="entry name" value="TOLL-LIKE RECEPTOR 7"/>
    <property type="match status" value="1"/>
</dbReference>
<keyword evidence="7" id="KW-0677">Repeat</keyword>
<dbReference type="SUPFAM" id="SSF52200">
    <property type="entry name" value="Toll/Interleukin receptor TIR domain"/>
    <property type="match status" value="1"/>
</dbReference>
<keyword evidence="4" id="KW-0433">Leucine-rich repeat</keyword>
<comment type="subcellular location">
    <subcellularLocation>
        <location evidence="15">Endomembrane system</location>
        <topology evidence="15">Single-pass type I membrane protein</topology>
    </subcellularLocation>
    <subcellularLocation>
        <location evidence="1">Endosome</location>
    </subcellularLocation>
</comment>
<dbReference type="GO" id="GO:0038187">
    <property type="term" value="F:pattern recognition receptor activity"/>
    <property type="evidence" value="ECO:0000318"/>
    <property type="project" value="GO_Central"/>
</dbReference>
<sequence length="1051" mass="120684">MLGKVFYFRMPRLLLPFLIFTLTFSVLLATNWFPKSLPCDVTQEAKGTIIVVDCSDRHLTAIPWGIPTNVTNLTLTINHIPSISVHSFTEFPHLVELDFRCNCVPAKVGPKDNVCTKRLVVEDRSFASLKGLKSLYLDGNQLIEFPKGLPPNLLLLSLEVNNIFSISRNNLSELINIQMLYLGQNCYHRNPCNGSFKIGKDAFEDLKNLSILSLKSNNLSYVPGGLSDSLKELYLYNNAIQDIEEHDLENLGNLEVLDLSGNCPRCYNSPFPCTPCPNDAPIQIHPKAFSSLKNLRVLRLHSNSLRSISEQWFQNTKNLQELDLSENFLASEISTAHFLNYIPRLKNLDFSFNFELQVYPSDLKLAPTFSRLASLETLRIRGYVFQKLKKSNLMPLVHLANLTLLDLATNFIKVADFSLFPMFKSLRTIILSNNKISPSGESNLDSCSASQASSEHYMDRTFQEVHYFEYDENARKCKSKVKERFTFDLFLNEDCQAYGHTLDLSQNNIFFVKPTDFTNLHFLKCLNLSGNAISQTLNGTEFRHLNRLKYLDFSNNRIDLLYSTAFQELTELEVLDISNNEHYFLAEGITHVFNFTKNLKHLRKLMMNNNKISTSTNSHLVSQSLRILEFKGNKLNNLWKDGDTRYLNFFKNLNKLHVLDISENSLTFVPPGVFEGMPNNLSDLSLARNNLKTFSWDKLHLLGKLRVLDLSSNYLTTVPRELSNCTSSIVRLILGNNKIKKLTTYFLKGSFSLKYLDLSANLIQNIGQSSFPEDVLDNLTALLLQGNPFKCNCNLVWFVSWINKTKVNIPNLVTDVTCSGPGAHRGQSLVLLDLYTCEQYHLNLILHSLSASFIICLMVVSVSSHYFYWDFWYIYHLFKAKINGYKRLPKCCYDALIMYDTKDFAVSDWVLNDLVNILEKQGNKMLNLCLEERDFLAGQPFIDNLSESIQISRKTVFVLTRKYVKKGHFKTAFYIAHQRLIEEKVDVIILILLEKALQRSRYLRLRKRLCANSVLYWPSNPNSHSYFWHCLKSAIATDNQMAYDKHFKDCT</sequence>
<dbReference type="InterPro" id="IPR003591">
    <property type="entry name" value="Leu-rich_rpt_typical-subtyp"/>
</dbReference>
<evidence type="ECO:0000256" key="6">
    <source>
        <dbReference type="ARBA" id="ARBA00022729"/>
    </source>
</evidence>
<evidence type="ECO:0000256" key="8">
    <source>
        <dbReference type="ARBA" id="ARBA00022753"/>
    </source>
</evidence>
<dbReference type="GO" id="GO:1902533">
    <property type="term" value="P:positive regulation of intracellular signal transduction"/>
    <property type="evidence" value="ECO:0007669"/>
    <property type="project" value="UniProtKB-ARBA"/>
</dbReference>
<evidence type="ECO:0000313" key="17">
    <source>
        <dbReference type="RefSeq" id="XP_018102522.1"/>
    </source>
</evidence>
<dbReference type="GO" id="GO:0005768">
    <property type="term" value="C:endosome"/>
    <property type="evidence" value="ECO:0007669"/>
    <property type="project" value="UniProtKB-SubCell"/>
</dbReference>
<dbReference type="Pfam" id="PF12799">
    <property type="entry name" value="LRR_4"/>
    <property type="match status" value="1"/>
</dbReference>
<evidence type="ECO:0000256" key="5">
    <source>
        <dbReference type="ARBA" id="ARBA00022692"/>
    </source>
</evidence>
<dbReference type="OrthoDB" id="10006997at2759"/>
<dbReference type="OMA" id="CNSKYLR"/>
<evidence type="ECO:0000256" key="9">
    <source>
        <dbReference type="ARBA" id="ARBA00022859"/>
    </source>
</evidence>
<dbReference type="GO" id="GO:0051607">
    <property type="term" value="P:defense response to virus"/>
    <property type="evidence" value="ECO:0000318"/>
    <property type="project" value="GO_Central"/>
</dbReference>
<evidence type="ECO:0000313" key="18">
    <source>
        <dbReference type="Xenbase" id="XB-GENE-865626"/>
    </source>
</evidence>
<dbReference type="Pfam" id="PF13306">
    <property type="entry name" value="LRR_5"/>
    <property type="match status" value="1"/>
</dbReference>
<comment type="similarity">
    <text evidence="2">Belongs to the Toll-like receptor family.</text>
</comment>
<keyword evidence="16" id="KW-1185">Reference proteome</keyword>
<dbReference type="InterPro" id="IPR035897">
    <property type="entry name" value="Toll_tir_struct_dom_sf"/>
</dbReference>
<dbReference type="Bgee" id="108708382">
    <property type="expression patterns" value="Expressed in spleen and 8 other cell types or tissues"/>
</dbReference>
<keyword evidence="5" id="KW-0812">Transmembrane</keyword>
<dbReference type="GO" id="GO:0032755">
    <property type="term" value="P:positive regulation of interleukin-6 production"/>
    <property type="evidence" value="ECO:0000318"/>
    <property type="project" value="GO_Central"/>
</dbReference>
<dbReference type="GO" id="GO:0002224">
    <property type="term" value="P:toll-like receptor signaling pathway"/>
    <property type="evidence" value="ECO:0000318"/>
    <property type="project" value="GO_Central"/>
</dbReference>
<dbReference type="SMART" id="SM00255">
    <property type="entry name" value="TIR"/>
    <property type="match status" value="1"/>
</dbReference>
<dbReference type="Gene3D" id="3.80.10.10">
    <property type="entry name" value="Ribonuclease Inhibitor"/>
    <property type="match status" value="1"/>
</dbReference>
<dbReference type="GeneID" id="108708382"/>
<dbReference type="PROSITE" id="PS51450">
    <property type="entry name" value="LRR"/>
    <property type="match status" value="4"/>
</dbReference>
<dbReference type="InterPro" id="IPR000483">
    <property type="entry name" value="Cys-rich_flank_reg_C"/>
</dbReference>
<evidence type="ECO:0000256" key="7">
    <source>
        <dbReference type="ARBA" id="ARBA00022737"/>
    </source>
</evidence>
<dbReference type="Pfam" id="PF13855">
    <property type="entry name" value="LRR_8"/>
    <property type="match status" value="2"/>
</dbReference>
<dbReference type="FunFam" id="3.80.10.10:FF:000037">
    <property type="entry name" value="Toll-like receptor 7"/>
    <property type="match status" value="1"/>
</dbReference>
<dbReference type="Pfam" id="PF01582">
    <property type="entry name" value="TIR"/>
    <property type="match status" value="1"/>
</dbReference>
<evidence type="ECO:0000256" key="15">
    <source>
        <dbReference type="ARBA" id="ARBA00046288"/>
    </source>
</evidence>
<evidence type="ECO:0000256" key="13">
    <source>
        <dbReference type="ARBA" id="ARBA00023180"/>
    </source>
</evidence>
<keyword evidence="8" id="KW-0967">Endosome</keyword>
<dbReference type="SUPFAM" id="SSF52058">
    <property type="entry name" value="L domain-like"/>
    <property type="match status" value="2"/>
</dbReference>
<gene>
    <name evidence="18" type="primary">tlr7.L</name>
    <name evidence="17" type="synonym">LOC108708382</name>
</gene>
<dbReference type="InterPro" id="IPR026906">
    <property type="entry name" value="LRR_5"/>
</dbReference>
<reference evidence="17" key="1">
    <citation type="submission" date="2025-08" db="UniProtKB">
        <authorList>
            <consortium name="RefSeq"/>
        </authorList>
    </citation>
    <scope>IDENTIFICATION</scope>
    <source>
        <strain evidence="17">J_2021</strain>
        <tissue evidence="17">Erythrocytes</tissue>
    </source>
</reference>
<evidence type="ECO:0000313" key="16">
    <source>
        <dbReference type="Proteomes" id="UP000186698"/>
    </source>
</evidence>
<dbReference type="GO" id="GO:0034154">
    <property type="term" value="P:toll-like receptor 7 signaling pathway"/>
    <property type="evidence" value="ECO:0000318"/>
    <property type="project" value="GO_Central"/>
</dbReference>
<dbReference type="GO" id="GO:0045087">
    <property type="term" value="P:innate immune response"/>
    <property type="evidence" value="ECO:0007669"/>
    <property type="project" value="UniProtKB-KW"/>
</dbReference>
<dbReference type="SMART" id="SM00365">
    <property type="entry name" value="LRR_SD22"/>
    <property type="match status" value="11"/>
</dbReference>
<dbReference type="SMART" id="SM00082">
    <property type="entry name" value="LRRCT"/>
    <property type="match status" value="1"/>
</dbReference>
<dbReference type="KEGG" id="xla:108708382"/>
<dbReference type="GO" id="GO:0007249">
    <property type="term" value="P:canonical NF-kappaB signal transduction"/>
    <property type="evidence" value="ECO:0000318"/>
    <property type="project" value="GO_Central"/>
</dbReference>
<keyword evidence="11" id="KW-0472">Membrane</keyword>
<keyword evidence="6" id="KW-0732">Signal</keyword>
<keyword evidence="10" id="KW-1133">Transmembrane helix</keyword>